<dbReference type="RefSeq" id="WP_130565986.1">
    <property type="nucleotide sequence ID" value="NZ_SHLY01000001.1"/>
</dbReference>
<keyword evidence="1" id="KW-0812">Transmembrane</keyword>
<proteinExistence type="predicted"/>
<name>A0ABY1WVA7_9GAMM</name>
<protein>
    <submittedName>
        <fullName evidence="2">DUF58 domain-containing protein</fullName>
    </submittedName>
</protein>
<reference evidence="3" key="1">
    <citation type="submission" date="2019-02" db="EMBL/GenBank/DDBJ databases">
        <title>Draft genome sequence of Muricauda sp. 176CP4-71.</title>
        <authorList>
            <person name="Park J.-S."/>
        </authorList>
    </citation>
    <scope>NUCLEOTIDE SEQUENCE [LARGE SCALE GENOMIC DNA]</scope>
    <source>
        <strain evidence="3">176GS2-150</strain>
    </source>
</reference>
<sequence length="321" mass="36164">MLKRWVSSFFDAWLVRRIPASEEIALSQRNIFIFPSNFGLAYLLTTLAVYLLGTNYSNNLALFLAFFLVSIFVGSIWHSFRNLSGLHLSSESASEGYVGDYGSFYVRAKASQPHIQIALKFGTETASYVTLTEPEVTRVTVVKRLTKRGRFKPGRLTLESYYPLGLFRTWTHLDLGQATLVYPKPIGCQLPLRGSQSGLNQDEGETATAKGNEEFESLRSYQAGESLRQVAWKQYAQGRGMMTKQFEQPEQETCWLVLMHTPGRDIEERLSKLCYRVQELSRQGGLYGLDLGTERITPSLGEKHRQTCLKTLALFGTGGEA</sequence>
<keyword evidence="1" id="KW-1133">Transmembrane helix</keyword>
<dbReference type="EMBL" id="SHLY01000001">
    <property type="protein sequence ID" value="TAA48672.1"/>
    <property type="molecule type" value="Genomic_DNA"/>
</dbReference>
<gene>
    <name evidence="2" type="ORF">EXY25_05520</name>
</gene>
<dbReference type="PANTHER" id="PTHR34351">
    <property type="entry name" value="SLR1927 PROTEIN-RELATED"/>
    <property type="match status" value="1"/>
</dbReference>
<evidence type="ECO:0000313" key="2">
    <source>
        <dbReference type="EMBL" id="TAA48672.1"/>
    </source>
</evidence>
<organism evidence="2 3">
    <name type="scientific">Corallincola spongiicola</name>
    <dbReference type="NCBI Taxonomy" id="2520508"/>
    <lineage>
        <taxon>Bacteria</taxon>
        <taxon>Pseudomonadati</taxon>
        <taxon>Pseudomonadota</taxon>
        <taxon>Gammaproteobacteria</taxon>
        <taxon>Alteromonadales</taxon>
        <taxon>Psychromonadaceae</taxon>
        <taxon>Corallincola</taxon>
    </lineage>
</organism>
<feature type="transmembrane region" description="Helical" evidence="1">
    <location>
        <begin position="60"/>
        <end position="80"/>
    </location>
</feature>
<comment type="caution">
    <text evidence="2">The sequence shown here is derived from an EMBL/GenBank/DDBJ whole genome shotgun (WGS) entry which is preliminary data.</text>
</comment>
<accession>A0ABY1WVA7</accession>
<evidence type="ECO:0000256" key="1">
    <source>
        <dbReference type="SAM" id="Phobius"/>
    </source>
</evidence>
<feature type="transmembrane region" description="Helical" evidence="1">
    <location>
        <begin position="31"/>
        <end position="53"/>
    </location>
</feature>
<dbReference type="PANTHER" id="PTHR34351:SF1">
    <property type="entry name" value="SLR1927 PROTEIN"/>
    <property type="match status" value="1"/>
</dbReference>
<keyword evidence="3" id="KW-1185">Reference proteome</keyword>
<evidence type="ECO:0000313" key="3">
    <source>
        <dbReference type="Proteomes" id="UP000292544"/>
    </source>
</evidence>
<keyword evidence="1" id="KW-0472">Membrane</keyword>
<dbReference type="Proteomes" id="UP000292544">
    <property type="component" value="Unassembled WGS sequence"/>
</dbReference>